<dbReference type="AlphaFoldDB" id="A0AB39CKB4"/>
<evidence type="ECO:0000256" key="2">
    <source>
        <dbReference type="RuleBase" id="RU003707"/>
    </source>
</evidence>
<dbReference type="EMBL" id="CP158252">
    <property type="protein sequence ID" value="XDJ42376.1"/>
    <property type="molecule type" value="Genomic_DNA"/>
</dbReference>
<dbReference type="PANTHER" id="PTHR43459:SF1">
    <property type="entry name" value="EG:BACN32G11.4 PROTEIN"/>
    <property type="match status" value="1"/>
</dbReference>
<dbReference type="RefSeq" id="WP_368643640.1">
    <property type="nucleotide sequence ID" value="NZ_CP158252.1"/>
</dbReference>
<dbReference type="InterPro" id="IPR001753">
    <property type="entry name" value="Enoyl-CoA_hydra/iso"/>
</dbReference>
<dbReference type="PROSITE" id="PS00166">
    <property type="entry name" value="ENOYL_COA_HYDRATASE"/>
    <property type="match status" value="1"/>
</dbReference>
<gene>
    <name evidence="3" type="ORF">ABRY99_02035</name>
</gene>
<reference evidence="3" key="1">
    <citation type="submission" date="2024-05" db="EMBL/GenBank/DDBJ databases">
        <authorList>
            <person name="Luo Y.-C."/>
            <person name="Nicholds J."/>
            <person name="Mortimer T."/>
            <person name="Maboni G."/>
        </authorList>
    </citation>
    <scope>NUCLEOTIDE SEQUENCE</scope>
    <source>
        <strain evidence="3">153920</strain>
    </source>
</reference>
<protein>
    <submittedName>
        <fullName evidence="3">Enoyl-CoA hydratase-related protein</fullName>
    </submittedName>
</protein>
<dbReference type="Pfam" id="PF00378">
    <property type="entry name" value="ECH_1"/>
    <property type="match status" value="1"/>
</dbReference>
<dbReference type="Gene3D" id="3.90.226.10">
    <property type="entry name" value="2-enoyl-CoA Hydratase, Chain A, domain 1"/>
    <property type="match status" value="1"/>
</dbReference>
<dbReference type="InterPro" id="IPR018376">
    <property type="entry name" value="Enoyl-CoA_hyd/isom_CS"/>
</dbReference>
<dbReference type="InterPro" id="IPR029045">
    <property type="entry name" value="ClpP/crotonase-like_dom_sf"/>
</dbReference>
<comment type="similarity">
    <text evidence="1 2">Belongs to the enoyl-CoA hydratase/isomerase family.</text>
</comment>
<dbReference type="InterPro" id="IPR014748">
    <property type="entry name" value="Enoyl-CoA_hydra_C"/>
</dbReference>
<dbReference type="PANTHER" id="PTHR43459">
    <property type="entry name" value="ENOYL-COA HYDRATASE"/>
    <property type="match status" value="1"/>
</dbReference>
<evidence type="ECO:0000313" key="3">
    <source>
        <dbReference type="EMBL" id="XDJ42376.1"/>
    </source>
</evidence>
<organism evidence="3">
    <name type="scientific">Castellaniella ginsengisoli</name>
    <dbReference type="NCBI Taxonomy" id="546114"/>
    <lineage>
        <taxon>Bacteria</taxon>
        <taxon>Pseudomonadati</taxon>
        <taxon>Pseudomonadota</taxon>
        <taxon>Betaproteobacteria</taxon>
        <taxon>Burkholderiales</taxon>
        <taxon>Alcaligenaceae</taxon>
        <taxon>Castellaniella</taxon>
    </lineage>
</organism>
<name>A0AB39CKB4_9BURK</name>
<accession>A0AB39CKB4</accession>
<dbReference type="SUPFAM" id="SSF52096">
    <property type="entry name" value="ClpP/crotonase"/>
    <property type="match status" value="1"/>
</dbReference>
<dbReference type="Gene3D" id="1.10.12.10">
    <property type="entry name" value="Lyase 2-enoyl-coa Hydratase, Chain A, domain 2"/>
    <property type="match status" value="1"/>
</dbReference>
<evidence type="ECO:0000256" key="1">
    <source>
        <dbReference type="ARBA" id="ARBA00005254"/>
    </source>
</evidence>
<dbReference type="GO" id="GO:0003824">
    <property type="term" value="F:catalytic activity"/>
    <property type="evidence" value="ECO:0007669"/>
    <property type="project" value="InterPro"/>
</dbReference>
<sequence>MSTSSIRLDIEEACAFITFDRPQALNAIDSAGAHAFRDAIARIAATPQIRAVMLRGAGRAFMAGGDVGAIRAAPQAIGPALIDPLHAALSALARLPIPVLACVHGAVAGAGLSILLAADLAIAADDSRFTLAYARIGASPDASATWHLPRIVGLRKAMELALLCESLDARQALQLSIVNRVVPAAELQTQAAALLRQLAQGPTDALGRTKALLRASLSRSLEGQLDAERAAFLAGVDTQDFREGLDAFLEKRPPVFNGR</sequence>
<dbReference type="CDD" id="cd06558">
    <property type="entry name" value="crotonase-like"/>
    <property type="match status" value="1"/>
</dbReference>
<proteinExistence type="inferred from homology"/>